<dbReference type="SUPFAM" id="SSF56042">
    <property type="entry name" value="PurM C-terminal domain-like"/>
    <property type="match status" value="1"/>
</dbReference>
<dbReference type="AlphaFoldDB" id="A0A0F9BGB2"/>
<dbReference type="InterPro" id="IPR036921">
    <property type="entry name" value="PurM-like_N_sf"/>
</dbReference>
<dbReference type="Gene3D" id="3.90.650.10">
    <property type="entry name" value="PurM-like C-terminal domain"/>
    <property type="match status" value="1"/>
</dbReference>
<dbReference type="SUPFAM" id="SSF143422">
    <property type="entry name" value="Transposase IS200-like"/>
    <property type="match status" value="1"/>
</dbReference>
<dbReference type="CDD" id="cd02204">
    <property type="entry name" value="PurL_repeat2"/>
    <property type="match status" value="1"/>
</dbReference>
<organism evidence="4">
    <name type="scientific">marine sediment metagenome</name>
    <dbReference type="NCBI Taxonomy" id="412755"/>
    <lineage>
        <taxon>unclassified sequences</taxon>
        <taxon>metagenomes</taxon>
        <taxon>ecological metagenomes</taxon>
    </lineage>
</organism>
<dbReference type="PANTHER" id="PTHR43555">
    <property type="entry name" value="PHOSPHORIBOSYLFORMYLGLYCINAMIDINE SYNTHASE SUBUNIT PURL"/>
    <property type="match status" value="1"/>
</dbReference>
<keyword evidence="1" id="KW-0963">Cytoplasm</keyword>
<dbReference type="Pfam" id="PF00586">
    <property type="entry name" value="AIRS"/>
    <property type="match status" value="1"/>
</dbReference>
<protein>
    <recommendedName>
        <fullName evidence="5">Phosphoribosylformylglycinamidine synthase</fullName>
    </recommendedName>
</protein>
<dbReference type="InterPro" id="IPR010918">
    <property type="entry name" value="PurM-like_C_dom"/>
</dbReference>
<dbReference type="GO" id="GO:0004803">
    <property type="term" value="F:transposase activity"/>
    <property type="evidence" value="ECO:0007669"/>
    <property type="project" value="InterPro"/>
</dbReference>
<dbReference type="Pfam" id="PF02769">
    <property type="entry name" value="AIRS_C"/>
    <property type="match status" value="1"/>
</dbReference>
<dbReference type="GO" id="GO:0006189">
    <property type="term" value="P:'de novo' IMP biosynthetic process"/>
    <property type="evidence" value="ECO:0007669"/>
    <property type="project" value="InterPro"/>
</dbReference>
<dbReference type="Gene3D" id="3.30.70.1290">
    <property type="entry name" value="Transposase IS200-like"/>
    <property type="match status" value="1"/>
</dbReference>
<dbReference type="InterPro" id="IPR016188">
    <property type="entry name" value="PurM-like_N"/>
</dbReference>
<accession>A0A0F9BGB2</accession>
<evidence type="ECO:0000313" key="4">
    <source>
        <dbReference type="EMBL" id="KKL20790.1"/>
    </source>
</evidence>
<dbReference type="InterPro" id="IPR036676">
    <property type="entry name" value="PurM-like_C_sf"/>
</dbReference>
<dbReference type="PANTHER" id="PTHR43555:SF1">
    <property type="entry name" value="PHOSPHORIBOSYLFORMYLGLYCINAMIDINE SYNTHASE SUBUNIT PURL"/>
    <property type="match status" value="1"/>
</dbReference>
<dbReference type="InterPro" id="IPR010074">
    <property type="entry name" value="PRibForGlyAmidine_synth_PurL"/>
</dbReference>
<dbReference type="EMBL" id="LAZR01037960">
    <property type="protein sequence ID" value="KKL20790.1"/>
    <property type="molecule type" value="Genomic_DNA"/>
</dbReference>
<comment type="caution">
    <text evidence="4">The sequence shown here is derived from an EMBL/GenBank/DDBJ whole genome shotgun (WGS) entry which is preliminary data.</text>
</comment>
<proteinExistence type="predicted"/>
<dbReference type="InterPro" id="IPR036515">
    <property type="entry name" value="Transposase_17_sf"/>
</dbReference>
<feature type="non-terminal residue" evidence="4">
    <location>
        <position position="423"/>
    </location>
</feature>
<dbReference type="Gene3D" id="3.30.1330.10">
    <property type="entry name" value="PurM-like, N-terminal domain"/>
    <property type="match status" value="1"/>
</dbReference>
<feature type="domain" description="PurM-like N-terminal" evidence="2">
    <location>
        <begin position="207"/>
        <end position="306"/>
    </location>
</feature>
<gene>
    <name evidence="4" type="ORF">LCGC14_2451940</name>
</gene>
<dbReference type="GO" id="GO:0003677">
    <property type="term" value="F:DNA binding"/>
    <property type="evidence" value="ECO:0007669"/>
    <property type="project" value="InterPro"/>
</dbReference>
<name>A0A0F9BGB2_9ZZZZ</name>
<evidence type="ECO:0000256" key="1">
    <source>
        <dbReference type="ARBA" id="ARBA00022490"/>
    </source>
</evidence>
<dbReference type="GO" id="GO:0004642">
    <property type="term" value="F:phosphoribosylformylglycinamidine synthase activity"/>
    <property type="evidence" value="ECO:0007669"/>
    <property type="project" value="InterPro"/>
</dbReference>
<feature type="domain" description="PurM-like C-terminal" evidence="3">
    <location>
        <begin position="348"/>
        <end position="423"/>
    </location>
</feature>
<dbReference type="SUPFAM" id="SSF55326">
    <property type="entry name" value="PurM N-terminal domain-like"/>
    <property type="match status" value="1"/>
</dbReference>
<dbReference type="GO" id="GO:0006313">
    <property type="term" value="P:DNA transposition"/>
    <property type="evidence" value="ECO:0007669"/>
    <property type="project" value="InterPro"/>
</dbReference>
<sequence length="423" mass="45580">MPDHVHLVLTPLQDKAGETYGLAEIMNGIKGASVHSINRLLGRKGKIWQDESFDHLLRSTESAQQKVEYLSGNPVRKGLVSSVDDYSWVWREGIEGREAEAGNSTAEGGYATRPVLRLFYDGVLVGDLDMEFLEDGLPRPTKDALWDPVQLASPKPEEKRSYNDTLLKILAAPNVASKEWIIRQYDHEVQGGSVIKPLVGVENDGPGDAAVVRPVLDSQRGIVVSCGMNPCYGDLDTYWMAASAIDEAIRNCVAVGADPTRIAILDNFCWGNTDRPETLGSLVRAALACYDVAIVLGTPFISGKDSLNNEFRPEGSDRPISIPPSLLISAMGQVDDVSRCVTMDLKESGNYLYQVGTTKNEMGGSHFAIIHSLTGGQVPRVDAKSAKATFAALHKAIAAGLVRACHDLSEGGLAVAAAEMAFA</sequence>
<evidence type="ECO:0008006" key="5">
    <source>
        <dbReference type="Google" id="ProtNLM"/>
    </source>
</evidence>
<evidence type="ECO:0000259" key="2">
    <source>
        <dbReference type="Pfam" id="PF00586"/>
    </source>
</evidence>
<reference evidence="4" key="1">
    <citation type="journal article" date="2015" name="Nature">
        <title>Complex archaea that bridge the gap between prokaryotes and eukaryotes.</title>
        <authorList>
            <person name="Spang A."/>
            <person name="Saw J.H."/>
            <person name="Jorgensen S.L."/>
            <person name="Zaremba-Niedzwiedzka K."/>
            <person name="Martijn J."/>
            <person name="Lind A.E."/>
            <person name="van Eijk R."/>
            <person name="Schleper C."/>
            <person name="Guy L."/>
            <person name="Ettema T.J."/>
        </authorList>
    </citation>
    <scope>NUCLEOTIDE SEQUENCE</scope>
</reference>
<evidence type="ECO:0000259" key="3">
    <source>
        <dbReference type="Pfam" id="PF02769"/>
    </source>
</evidence>